<dbReference type="EMBL" id="GAIX01007705">
    <property type="protein sequence ID" value="JAA84855.1"/>
    <property type="molecule type" value="Transcribed_RNA"/>
</dbReference>
<name>S4PD17_9NEOP</name>
<evidence type="ECO:0000313" key="1">
    <source>
        <dbReference type="EMBL" id="JAA84855.1"/>
    </source>
</evidence>
<dbReference type="AlphaFoldDB" id="S4PD17"/>
<sequence length="72" mass="8564">MFVLRHNQYDRHHPNLLIVLCYVVEEVIIQSATSAHTRCNRYILIILTLELKAIKRFICVCVFFILKVQLIH</sequence>
<accession>S4PD17</accession>
<organism evidence="1">
    <name type="scientific">Pararge aegeria</name>
    <name type="common">speckled wood butterfly</name>
    <dbReference type="NCBI Taxonomy" id="116150"/>
    <lineage>
        <taxon>Eukaryota</taxon>
        <taxon>Metazoa</taxon>
        <taxon>Ecdysozoa</taxon>
        <taxon>Arthropoda</taxon>
        <taxon>Hexapoda</taxon>
        <taxon>Insecta</taxon>
        <taxon>Pterygota</taxon>
        <taxon>Neoptera</taxon>
        <taxon>Endopterygota</taxon>
        <taxon>Lepidoptera</taxon>
        <taxon>Glossata</taxon>
        <taxon>Ditrysia</taxon>
        <taxon>Papilionoidea</taxon>
        <taxon>Nymphalidae</taxon>
        <taxon>Satyrinae</taxon>
        <taxon>Satyrini</taxon>
        <taxon>Parargina</taxon>
        <taxon>Pararge</taxon>
    </lineage>
</organism>
<proteinExistence type="predicted"/>
<reference evidence="1" key="1">
    <citation type="journal article" date="2013" name="BMC Genomics">
        <title>Unscrambling butterfly oogenesis.</title>
        <authorList>
            <person name="Carter J.M."/>
            <person name="Baker S.C."/>
            <person name="Pink R."/>
            <person name="Carter D.R."/>
            <person name="Collins A."/>
            <person name="Tomlin J."/>
            <person name="Gibbs M."/>
            <person name="Breuker C.J."/>
        </authorList>
    </citation>
    <scope>NUCLEOTIDE SEQUENCE</scope>
    <source>
        <tissue evidence="1">Ovary</tissue>
    </source>
</reference>
<protein>
    <submittedName>
        <fullName evidence="1">Uncharacterized protein</fullName>
    </submittedName>
</protein>
<reference evidence="1" key="2">
    <citation type="submission" date="2013-05" db="EMBL/GenBank/DDBJ databases">
        <authorList>
            <person name="Carter J.-M."/>
            <person name="Baker S.C."/>
            <person name="Pink R."/>
            <person name="Carter D.R.F."/>
            <person name="Collins A."/>
            <person name="Tomlin J."/>
            <person name="Gibbs M."/>
            <person name="Breuker C.J."/>
        </authorList>
    </citation>
    <scope>NUCLEOTIDE SEQUENCE</scope>
    <source>
        <tissue evidence="1">Ovary</tissue>
    </source>
</reference>